<protein>
    <submittedName>
        <fullName evidence="3">Uncharacterized protein</fullName>
    </submittedName>
</protein>
<dbReference type="GO" id="GO:0005930">
    <property type="term" value="C:axoneme"/>
    <property type="evidence" value="ECO:0007669"/>
    <property type="project" value="UniProtKB-SubCell"/>
</dbReference>
<proteinExistence type="predicted"/>
<feature type="region of interest" description="Disordered" evidence="2">
    <location>
        <begin position="1"/>
        <end position="81"/>
    </location>
</feature>
<feature type="compositionally biased region" description="Basic residues" evidence="2">
    <location>
        <begin position="37"/>
        <end position="51"/>
    </location>
</feature>
<feature type="compositionally biased region" description="Acidic residues" evidence="2">
    <location>
        <begin position="1"/>
        <end position="22"/>
    </location>
</feature>
<gene>
    <name evidence="3" type="ORF">CEUR00632_LOCUS7882</name>
</gene>
<feature type="compositionally biased region" description="Low complexity" evidence="2">
    <location>
        <begin position="485"/>
        <end position="502"/>
    </location>
</feature>
<organism evidence="3">
    <name type="scientific">Chlamydomonas euryale</name>
    <dbReference type="NCBI Taxonomy" id="1486919"/>
    <lineage>
        <taxon>Eukaryota</taxon>
        <taxon>Viridiplantae</taxon>
        <taxon>Chlorophyta</taxon>
        <taxon>core chlorophytes</taxon>
        <taxon>Chlorophyceae</taxon>
        <taxon>CS clade</taxon>
        <taxon>Chlamydomonadales</taxon>
        <taxon>Chlamydomonadaceae</taxon>
        <taxon>Chlamydomonas</taxon>
    </lineage>
</organism>
<reference evidence="3" key="1">
    <citation type="submission" date="2021-01" db="EMBL/GenBank/DDBJ databases">
        <authorList>
            <person name="Corre E."/>
            <person name="Pelletier E."/>
            <person name="Niang G."/>
            <person name="Scheremetjew M."/>
            <person name="Finn R."/>
            <person name="Kale V."/>
            <person name="Holt S."/>
            <person name="Cochrane G."/>
            <person name="Meng A."/>
            <person name="Brown T."/>
            <person name="Cohen L."/>
        </authorList>
    </citation>
    <scope>NUCLEOTIDE SEQUENCE</scope>
    <source>
        <strain evidence="3">CCMP219</strain>
    </source>
</reference>
<feature type="compositionally biased region" description="Low complexity" evidence="2">
    <location>
        <begin position="23"/>
        <end position="36"/>
    </location>
</feature>
<evidence type="ECO:0000256" key="1">
    <source>
        <dbReference type="ARBA" id="ARBA00004430"/>
    </source>
</evidence>
<evidence type="ECO:0000256" key="2">
    <source>
        <dbReference type="SAM" id="MobiDB-lite"/>
    </source>
</evidence>
<comment type="subcellular location">
    <subcellularLocation>
        <location evidence="1">Cytoplasm</location>
        <location evidence="1">Cytoskeleton</location>
        <location evidence="1">Cilium axoneme</location>
    </subcellularLocation>
</comment>
<feature type="region of interest" description="Disordered" evidence="2">
    <location>
        <begin position="481"/>
        <end position="502"/>
    </location>
</feature>
<evidence type="ECO:0000313" key="3">
    <source>
        <dbReference type="EMBL" id="CAD8287843.1"/>
    </source>
</evidence>
<dbReference type="InterPro" id="IPR032675">
    <property type="entry name" value="LRR_dom_sf"/>
</dbReference>
<dbReference type="Gene3D" id="3.80.10.10">
    <property type="entry name" value="Ribonuclease Inhibitor"/>
    <property type="match status" value="1"/>
</dbReference>
<feature type="region of interest" description="Disordered" evidence="2">
    <location>
        <begin position="192"/>
        <end position="212"/>
    </location>
</feature>
<name>A0A7R9VAG8_9CHLO</name>
<dbReference type="EMBL" id="HBEC01016848">
    <property type="protein sequence ID" value="CAD8287843.1"/>
    <property type="molecule type" value="Transcribed_RNA"/>
</dbReference>
<dbReference type="SMART" id="SM00368">
    <property type="entry name" value="LRR_RI"/>
    <property type="match status" value="2"/>
</dbReference>
<dbReference type="AlphaFoldDB" id="A0A7R9VAG8"/>
<sequence>MADLPEDEAVEAPCEEVDEDDAASTTSTTSNASSTGGKKKKKKTNRKKKTKANAEGAAGPETSLPTEASSSKPSISKSDAEKRFNAAMDSLRKGEDWIDLAGCGVPPAKAKKLFEALKDNASLTMLNLSNNQINDDAAQTLAGVLGMSGASGLLDLDLRDNLFTDTGLQVLDGLRKLRKEVVIHTGSLSEPEPVAAVAPPKPSTKGEAGGGPDVTKGKMFRKFFQTSDEDDESALVHEESQLDDRGINPTELWASIKEVVAGPPGDACVLALANKLQQLCLLLSRETMAIQSARSNPLDGSKPHIKECVSNLDALTEVLGLPPRPVTVQYASAPQPAVGSHRIAAAEAAALLLSPGNAALDSAVRAAGLAPRVVHLALAHPLCSSLHVRALRLFRSACASPDAGLAMALMLPGWGCGLQDPQEPAGGGEGSAGGAPVRPLPELLAAVVTPALGVPSGCRAPGVGFALEMARLWLPNDATGGGSGADDAGSSGGADTTAGSGALNPTLTTALLASSAWSEFCSDARDGGALRPLLDEQLGELCGPRPQRPPVEDAGDLANLSGGSMLSGREILALLQGMSSMGVMSS</sequence>
<accession>A0A7R9VAG8</accession>
<dbReference type="SUPFAM" id="SSF52047">
    <property type="entry name" value="RNI-like"/>
    <property type="match status" value="1"/>
</dbReference>